<protein>
    <submittedName>
        <fullName evidence="1">Multidrug resistance efflux pump</fullName>
    </submittedName>
</protein>
<organism evidence="1 2">
    <name type="scientific">Kitasatospora kifunensis</name>
    <name type="common">Streptomyces kifunensis</name>
    <dbReference type="NCBI Taxonomy" id="58351"/>
    <lineage>
        <taxon>Bacteria</taxon>
        <taxon>Bacillati</taxon>
        <taxon>Actinomycetota</taxon>
        <taxon>Actinomycetes</taxon>
        <taxon>Kitasatosporales</taxon>
        <taxon>Streptomycetaceae</taxon>
        <taxon>Kitasatospora</taxon>
    </lineage>
</organism>
<gene>
    <name evidence="1" type="ORF">FHR34_002446</name>
</gene>
<evidence type="ECO:0000313" key="1">
    <source>
        <dbReference type="EMBL" id="MBB4923453.1"/>
    </source>
</evidence>
<evidence type="ECO:0000313" key="2">
    <source>
        <dbReference type="Proteomes" id="UP000540506"/>
    </source>
</evidence>
<dbReference type="RefSeq" id="WP_184935461.1">
    <property type="nucleotide sequence ID" value="NZ_JACHJV010000001.1"/>
</dbReference>
<reference evidence="1 2" key="1">
    <citation type="submission" date="2020-08" db="EMBL/GenBank/DDBJ databases">
        <title>Sequencing the genomes of 1000 actinobacteria strains.</title>
        <authorList>
            <person name="Klenk H.-P."/>
        </authorList>
    </citation>
    <scope>NUCLEOTIDE SEQUENCE [LARGE SCALE GENOMIC DNA]</scope>
    <source>
        <strain evidence="1 2">DSM 41654</strain>
    </source>
</reference>
<dbReference type="EMBL" id="JACHJV010000001">
    <property type="protein sequence ID" value="MBB4923453.1"/>
    <property type="molecule type" value="Genomic_DNA"/>
</dbReference>
<accession>A0A7W7R1G5</accession>
<dbReference type="AlphaFoldDB" id="A0A7W7R1G5"/>
<keyword evidence="2" id="KW-1185">Reference proteome</keyword>
<dbReference type="Proteomes" id="UP000540506">
    <property type="component" value="Unassembled WGS sequence"/>
</dbReference>
<proteinExistence type="predicted"/>
<name>A0A7W7R1G5_KITKI</name>
<comment type="caution">
    <text evidence="1">The sequence shown here is derived from an EMBL/GenBank/DDBJ whole genome shotgun (WGS) entry which is preliminary data.</text>
</comment>
<sequence length="122" mass="13625">MILAIITIVCTAIGGIWALWRWHKNRHFTETETAHVILTEIATVIDPLPASVDLQKLDQSYRRLRQEQKSAPEELQSQLDAVLGQLGRFLVVGNSPDAPGAAADLLNAVDKAKRAIRRYRGR</sequence>